<comment type="caution">
    <text evidence="1">The sequence shown here is derived from an EMBL/GenBank/DDBJ whole genome shotgun (WGS) entry which is preliminary data.</text>
</comment>
<keyword evidence="1" id="KW-0808">Transferase</keyword>
<dbReference type="Proteomes" id="UP000669903">
    <property type="component" value="Unassembled WGS sequence"/>
</dbReference>
<dbReference type="GO" id="GO:0008168">
    <property type="term" value="F:methyltransferase activity"/>
    <property type="evidence" value="ECO:0007669"/>
    <property type="project" value="UniProtKB-KW"/>
</dbReference>
<keyword evidence="2" id="KW-1185">Reference proteome</keyword>
<name>A0A836FZT8_9HYME</name>
<reference evidence="1" key="1">
    <citation type="submission" date="2020-03" db="EMBL/GenBank/DDBJ databases">
        <title>Relaxed selection underlies rapid genomic changes in the transitions from sociality to social parasitism in ants.</title>
        <authorList>
            <person name="Bi X."/>
        </authorList>
    </citation>
    <scope>NUCLEOTIDE SEQUENCE</scope>
    <source>
        <strain evidence="1">BGI-DK2014a</strain>
        <tissue evidence="1">Whole body</tissue>
    </source>
</reference>
<dbReference type="EMBL" id="JAANIC010000693">
    <property type="protein sequence ID" value="KAG5347428.1"/>
    <property type="molecule type" value="Genomic_DNA"/>
</dbReference>
<dbReference type="GO" id="GO:0003676">
    <property type="term" value="F:nucleic acid binding"/>
    <property type="evidence" value="ECO:0007669"/>
    <property type="project" value="InterPro"/>
</dbReference>
<evidence type="ECO:0000313" key="2">
    <source>
        <dbReference type="Proteomes" id="UP000669903"/>
    </source>
</evidence>
<sequence length="208" mass="24349">MEKNEFRAVIKHLHMKGLTPKKIKAELDNAHSTSAPAFATVYNWVNEFKRGRTSTCTSFVTSKRVTISKQCLEMFQRNLDEFLRRFITVDETWIHYFTPETKEQSKQWISPREPAPKKAKTVKSVGKVMKKVLFHPNNARVYTCPAPMAKFNEFRYELLLHPAYSPDLAPCNYFLFPNLKKLQKNSLNLQSDTEFLHHLYISILNNLH</sequence>
<protein>
    <submittedName>
        <fullName evidence="1">SETMR methyltransferase</fullName>
    </submittedName>
</protein>
<dbReference type="PANTHER" id="PTHR46060:SF1">
    <property type="entry name" value="MARINER MOS1 TRANSPOSASE-LIKE PROTEIN"/>
    <property type="match status" value="1"/>
</dbReference>
<feature type="non-terminal residue" evidence="1">
    <location>
        <position position="208"/>
    </location>
</feature>
<accession>A0A836FZT8</accession>
<evidence type="ECO:0000313" key="1">
    <source>
        <dbReference type="EMBL" id="KAG5347428.1"/>
    </source>
</evidence>
<dbReference type="Gene3D" id="3.30.420.10">
    <property type="entry name" value="Ribonuclease H-like superfamily/Ribonuclease H"/>
    <property type="match status" value="2"/>
</dbReference>
<organism evidence="1 2">
    <name type="scientific">Acromyrmex charruanus</name>
    <dbReference type="NCBI Taxonomy" id="2715315"/>
    <lineage>
        <taxon>Eukaryota</taxon>
        <taxon>Metazoa</taxon>
        <taxon>Ecdysozoa</taxon>
        <taxon>Arthropoda</taxon>
        <taxon>Hexapoda</taxon>
        <taxon>Insecta</taxon>
        <taxon>Pterygota</taxon>
        <taxon>Neoptera</taxon>
        <taxon>Endopterygota</taxon>
        <taxon>Hymenoptera</taxon>
        <taxon>Apocrita</taxon>
        <taxon>Aculeata</taxon>
        <taxon>Formicoidea</taxon>
        <taxon>Formicidae</taxon>
        <taxon>Myrmicinae</taxon>
        <taxon>Acromyrmex</taxon>
    </lineage>
</organism>
<feature type="non-terminal residue" evidence="1">
    <location>
        <position position="1"/>
    </location>
</feature>
<dbReference type="InterPro" id="IPR036397">
    <property type="entry name" value="RNaseH_sf"/>
</dbReference>
<proteinExistence type="predicted"/>
<gene>
    <name evidence="1" type="primary">Setmar_71</name>
    <name evidence="1" type="ORF">G6Z76_0001364</name>
</gene>
<dbReference type="GO" id="GO:0032259">
    <property type="term" value="P:methylation"/>
    <property type="evidence" value="ECO:0007669"/>
    <property type="project" value="UniProtKB-KW"/>
</dbReference>
<dbReference type="AlphaFoldDB" id="A0A836FZT8"/>
<keyword evidence="1" id="KW-0489">Methyltransferase</keyword>
<dbReference type="PANTHER" id="PTHR46060">
    <property type="entry name" value="MARINER MOS1 TRANSPOSASE-LIKE PROTEIN"/>
    <property type="match status" value="1"/>
</dbReference>
<dbReference type="InterPro" id="IPR052709">
    <property type="entry name" value="Transposase-MT_Hybrid"/>
</dbReference>